<gene>
    <name evidence="1" type="ORF">IV64_GL001247</name>
</gene>
<reference evidence="1 2" key="1">
    <citation type="journal article" date="2015" name="Genome Announc.">
        <title>Expanding the biotechnology potential of lactobacilli through comparative genomics of 213 strains and associated genera.</title>
        <authorList>
            <person name="Sun Z."/>
            <person name="Harris H.M."/>
            <person name="McCann A."/>
            <person name="Guo C."/>
            <person name="Argimon S."/>
            <person name="Zhang W."/>
            <person name="Yang X."/>
            <person name="Jeffery I.B."/>
            <person name="Cooney J.C."/>
            <person name="Kagawa T.F."/>
            <person name="Liu W."/>
            <person name="Song Y."/>
            <person name="Salvetti E."/>
            <person name="Wrobel A."/>
            <person name="Rasinkangas P."/>
            <person name="Parkhill J."/>
            <person name="Rea M.C."/>
            <person name="O'Sullivan O."/>
            <person name="Ritari J."/>
            <person name="Douillard F.P."/>
            <person name="Paul Ross R."/>
            <person name="Yang R."/>
            <person name="Briner A.E."/>
            <person name="Felis G.E."/>
            <person name="de Vos W.M."/>
            <person name="Barrangou R."/>
            <person name="Klaenhammer T.R."/>
            <person name="Caufield P.W."/>
            <person name="Cui Y."/>
            <person name="Zhang H."/>
            <person name="O'Toole P.W."/>
        </authorList>
    </citation>
    <scope>NUCLEOTIDE SEQUENCE [LARGE SCALE GENOMIC DNA]</scope>
    <source>
        <strain evidence="1 2">LMG 26013</strain>
    </source>
</reference>
<dbReference type="Proteomes" id="UP000051783">
    <property type="component" value="Unassembled WGS sequence"/>
</dbReference>
<dbReference type="EMBL" id="JQCL01000098">
    <property type="protein sequence ID" value="KRO07793.1"/>
    <property type="molecule type" value="Genomic_DNA"/>
</dbReference>
<name>A0A0R2M1K1_9LACO</name>
<accession>A0A0R2M1K1</accession>
<dbReference type="PATRIC" id="fig|942150.3.peg.1284"/>
<keyword evidence="2" id="KW-1185">Reference proteome</keyword>
<proteinExistence type="predicted"/>
<comment type="caution">
    <text evidence="1">The sequence shown here is derived from an EMBL/GenBank/DDBJ whole genome shotgun (WGS) entry which is preliminary data.</text>
</comment>
<dbReference type="STRING" id="942150.IV64_GL001247"/>
<evidence type="ECO:0000313" key="1">
    <source>
        <dbReference type="EMBL" id="KRO07793.1"/>
    </source>
</evidence>
<organism evidence="1 2">
    <name type="scientific">Lactiplantibacillus xiangfangensis</name>
    <dbReference type="NCBI Taxonomy" id="942150"/>
    <lineage>
        <taxon>Bacteria</taxon>
        <taxon>Bacillati</taxon>
        <taxon>Bacillota</taxon>
        <taxon>Bacilli</taxon>
        <taxon>Lactobacillales</taxon>
        <taxon>Lactobacillaceae</taxon>
        <taxon>Lactiplantibacillus</taxon>
    </lineage>
</organism>
<dbReference type="OrthoDB" id="2305793at2"/>
<evidence type="ECO:0000313" key="2">
    <source>
        <dbReference type="Proteomes" id="UP000051783"/>
    </source>
</evidence>
<dbReference type="RefSeq" id="WP_057707536.1">
    <property type="nucleotide sequence ID" value="NZ_JQCL01000098.1"/>
</dbReference>
<dbReference type="AlphaFoldDB" id="A0A0R2M1K1"/>
<protein>
    <submittedName>
        <fullName evidence="1">Uncharacterized protein</fullName>
    </submittedName>
</protein>
<sequence length="92" mass="10847">MTPNETYDALERWYLLPTTEFTWRPFTDTAVYVKTVQQRLVYRLDLENMAVIIFKADPSTELSEHFLPLKTIPLTAEQINDLKHHNNPPVMQ</sequence>